<sequence>MCLLDRHRSNKSCCCEQRVSTGGSGHPLGRRSRRGLIVSKTLVIVGAGPGLGMGVARAFGREGFQVGLIARTKEKLDTLVGELAELDINAAAFPADIRDRDALVAALAAARDTFGPIDVLEYSPSPTGPITHAADTTVEAVTAQLELHVLGAVAAVRHVLPDMRMRGDGTVLLTTGVSSTVPAPFLANVGLAMAALRNWAHTLHTELRPHGIHVGAVTIASGVVPGGGEADPDAIGARYHHMYQQRDQAEEVIGDLEAFRTLVAQYSVDGALPSLNA</sequence>
<proteinExistence type="predicted"/>
<evidence type="ECO:0000313" key="1">
    <source>
        <dbReference type="EMBL" id="TDD93523.1"/>
    </source>
</evidence>
<evidence type="ECO:0000313" key="2">
    <source>
        <dbReference type="Proteomes" id="UP000294513"/>
    </source>
</evidence>
<dbReference type="AlphaFoldDB" id="A0A4R5C601"/>
<dbReference type="SUPFAM" id="SSF51735">
    <property type="entry name" value="NAD(P)-binding Rossmann-fold domains"/>
    <property type="match status" value="1"/>
</dbReference>
<reference evidence="1 2" key="1">
    <citation type="submission" date="2019-03" db="EMBL/GenBank/DDBJ databases">
        <title>Draft genome sequences of novel Actinobacteria.</title>
        <authorList>
            <person name="Sahin N."/>
            <person name="Ay H."/>
            <person name="Saygin H."/>
        </authorList>
    </citation>
    <scope>NUCLEOTIDE SEQUENCE [LARGE SCALE GENOMIC DNA]</scope>
    <source>
        <strain evidence="1 2">H3C3</strain>
    </source>
</reference>
<gene>
    <name evidence="1" type="ORF">E1298_09165</name>
</gene>
<comment type="caution">
    <text evidence="1">The sequence shown here is derived from an EMBL/GenBank/DDBJ whole genome shotgun (WGS) entry which is preliminary data.</text>
</comment>
<keyword evidence="2" id="KW-1185">Reference proteome</keyword>
<protein>
    <submittedName>
        <fullName evidence="1">SDR family NAD(P)-dependent oxidoreductase</fullName>
    </submittedName>
</protein>
<accession>A0A4R5C601</accession>
<dbReference type="Gene3D" id="3.40.50.720">
    <property type="entry name" value="NAD(P)-binding Rossmann-like Domain"/>
    <property type="match status" value="1"/>
</dbReference>
<organism evidence="1 2">
    <name type="scientific">Actinomadura rubrisoli</name>
    <dbReference type="NCBI Taxonomy" id="2530368"/>
    <lineage>
        <taxon>Bacteria</taxon>
        <taxon>Bacillati</taxon>
        <taxon>Actinomycetota</taxon>
        <taxon>Actinomycetes</taxon>
        <taxon>Streptosporangiales</taxon>
        <taxon>Thermomonosporaceae</taxon>
        <taxon>Actinomadura</taxon>
    </lineage>
</organism>
<dbReference type="PANTHER" id="PTHR43431:SF7">
    <property type="entry name" value="OXIDOREDUCTASE, SHORT CHAIN DEHYDROGENASE_REDUCTASE FAMILY (AFU_ORTHOLOGUE AFUA_5G14000)"/>
    <property type="match status" value="1"/>
</dbReference>
<dbReference type="InterPro" id="IPR002347">
    <property type="entry name" value="SDR_fam"/>
</dbReference>
<dbReference type="EMBL" id="SMKU01000030">
    <property type="protein sequence ID" value="TDD93523.1"/>
    <property type="molecule type" value="Genomic_DNA"/>
</dbReference>
<name>A0A4R5C601_9ACTN</name>
<dbReference type="InterPro" id="IPR036291">
    <property type="entry name" value="NAD(P)-bd_dom_sf"/>
</dbReference>
<dbReference type="OrthoDB" id="9799818at2"/>
<dbReference type="Pfam" id="PF00106">
    <property type="entry name" value="adh_short"/>
    <property type="match status" value="1"/>
</dbReference>
<dbReference type="Proteomes" id="UP000294513">
    <property type="component" value="Unassembled WGS sequence"/>
</dbReference>
<dbReference type="PANTHER" id="PTHR43431">
    <property type="entry name" value="OXIDOREDUCTASE, SHORT CHAIN DEHYDROGENASE/REDUCTASE FAMILY (AFU_ORTHOLOGUE AFUA_5G14000)"/>
    <property type="match status" value="1"/>
</dbReference>